<protein>
    <recommendedName>
        <fullName evidence="1">Aminotransferase class V domain-containing protein</fullName>
    </recommendedName>
</protein>
<accession>A0A7S2CE92</accession>
<dbReference type="InterPro" id="IPR000192">
    <property type="entry name" value="Aminotrans_V_dom"/>
</dbReference>
<dbReference type="EMBL" id="HBGU01015159">
    <property type="protein sequence ID" value="CAD9422808.1"/>
    <property type="molecule type" value="Transcribed_RNA"/>
</dbReference>
<feature type="domain" description="Aminotransferase class V" evidence="1">
    <location>
        <begin position="48"/>
        <end position="156"/>
    </location>
</feature>
<dbReference type="Gene3D" id="3.40.640.10">
    <property type="entry name" value="Type I PLP-dependent aspartate aminotransferase-like (Major domain)"/>
    <property type="match status" value="1"/>
</dbReference>
<dbReference type="SUPFAM" id="SSF53383">
    <property type="entry name" value="PLP-dependent transferases"/>
    <property type="match status" value="1"/>
</dbReference>
<dbReference type="AlphaFoldDB" id="A0A7S2CE92"/>
<sequence length="166" mass="17903">MSRWELGTQSYESLAGTTAAVDYLASLGTRFGGADGSSSRRVRLECSWRAIQAHENELKREFLEGVSNMGGEVRVLGHVDTSHVALEARTPTFAISKRGISAAALAEALVKQGIWCTAGNHYAQFWAAQSSGLANNEDGMTRIGFLHYNTLAEVGRVVEAIERATA</sequence>
<dbReference type="InterPro" id="IPR015422">
    <property type="entry name" value="PyrdxlP-dep_Trfase_small"/>
</dbReference>
<organism evidence="2">
    <name type="scientific">Haptolina brevifila</name>
    <dbReference type="NCBI Taxonomy" id="156173"/>
    <lineage>
        <taxon>Eukaryota</taxon>
        <taxon>Haptista</taxon>
        <taxon>Haptophyta</taxon>
        <taxon>Prymnesiophyceae</taxon>
        <taxon>Prymnesiales</taxon>
        <taxon>Prymnesiaceae</taxon>
        <taxon>Haptolina</taxon>
    </lineage>
</organism>
<dbReference type="InterPro" id="IPR015421">
    <property type="entry name" value="PyrdxlP-dep_Trfase_major"/>
</dbReference>
<dbReference type="InterPro" id="IPR015424">
    <property type="entry name" value="PyrdxlP-dep_Trfase"/>
</dbReference>
<proteinExistence type="predicted"/>
<gene>
    <name evidence="2" type="ORF">CBRE1094_LOCUS8132</name>
</gene>
<dbReference type="Pfam" id="PF00266">
    <property type="entry name" value="Aminotran_5"/>
    <property type="match status" value="1"/>
</dbReference>
<evidence type="ECO:0000259" key="1">
    <source>
        <dbReference type="Pfam" id="PF00266"/>
    </source>
</evidence>
<name>A0A7S2CE92_9EUKA</name>
<evidence type="ECO:0000313" key="2">
    <source>
        <dbReference type="EMBL" id="CAD9422808.1"/>
    </source>
</evidence>
<dbReference type="PANTHER" id="PTHR43586">
    <property type="entry name" value="CYSTEINE DESULFURASE"/>
    <property type="match status" value="1"/>
</dbReference>
<reference evidence="2" key="1">
    <citation type="submission" date="2021-01" db="EMBL/GenBank/DDBJ databases">
        <authorList>
            <person name="Corre E."/>
            <person name="Pelletier E."/>
            <person name="Niang G."/>
            <person name="Scheremetjew M."/>
            <person name="Finn R."/>
            <person name="Kale V."/>
            <person name="Holt S."/>
            <person name="Cochrane G."/>
            <person name="Meng A."/>
            <person name="Brown T."/>
            <person name="Cohen L."/>
        </authorList>
    </citation>
    <scope>NUCLEOTIDE SEQUENCE</scope>
    <source>
        <strain evidence="2">UTEX LB 985</strain>
    </source>
</reference>
<dbReference type="PANTHER" id="PTHR43586:SF21">
    <property type="entry name" value="PYRIDOXAL PHOSPHATE (PLP)-DEPENDENT ASPARTATE AMINOTRANSFERASE SUPERFAMILY"/>
    <property type="match status" value="1"/>
</dbReference>
<dbReference type="Gene3D" id="3.90.1150.10">
    <property type="entry name" value="Aspartate Aminotransferase, domain 1"/>
    <property type="match status" value="1"/>
</dbReference>